<accession>A0ABT5HHT4</accession>
<proteinExistence type="predicted"/>
<gene>
    <name evidence="2" type="ORF">PQU98_06660</name>
</gene>
<reference evidence="2 3" key="1">
    <citation type="submission" date="2023-01" db="EMBL/GenBank/DDBJ databases">
        <title>Novel species of the genus Asticcacaulis isolated from rivers.</title>
        <authorList>
            <person name="Lu H."/>
        </authorList>
    </citation>
    <scope>NUCLEOTIDE SEQUENCE [LARGE SCALE GENOMIC DNA]</scope>
    <source>
        <strain evidence="2 3">LKC15W</strain>
    </source>
</reference>
<dbReference type="PROSITE" id="PS51318">
    <property type="entry name" value="TAT"/>
    <property type="match status" value="1"/>
</dbReference>
<sequence length="760" mass="83415">MPSLSLSRRRLLMSAAAVAASTAALPAASAQPAAPIDRKALVARHNPVLTAVDPHAPLMLGNGNLGFTADITGLQTFTEPYSKIAPLLTEAQWAWHSFPNPNGYTVADTQIPIEVRGKARRYGYIKDWTEATKNPAIAYVRENPHRFSLGRVALDLRAKDGTPAKFADITATHQTLDLWTGTLTSYFIYDGEKVTVITRVLPDQDTVMVEVTSALVAQGRLGVAVRFPGVSKSLNPDPSDWTNTDGHTTTEVSRTAGELRLKRQIDDTIYHAAIGTAMDGKITKTAPHEYRVGTRAATLTVMAQFSSTVGALLPTAAVAKAATEHHWADYWSNGGMVEFAGSTDPRAPELERRIILSQYLMAVNASGTFPPQEEGLFSNSWNGKSHLEMHPWHAAHFALWGRPQLLEKSLGWYVNFLPKAQARAKEQGLKGAWWPKMIGPDGADSPSKVSPFIMWQQPHPIYMSELIYRAGGGQRVLKAYGELVEQSAELLASFAYLDEASGRYRLGPPIIPVQENFDPLTTFDPAFEVAYYRWGIETAQTWRERSGKGRRADWDGILAKWPDIPQKDGLYLPVASEPGFWDKAAGTCKSNAIAETCQNRDHMSFLMPLGWLPGRDVNKAVMRNTLDRMKRDWDLRQTWGWDYPMMAMTAARLKAPNEALDWLFFPAKNNQFGQSGMTPRVHLDAHAEAFVPTATGAGAKHAGPDGPGYQRAAETYFPSNGGLLLAIALMAGGWDGESGHAPGFPKTGWKVKAEGLLPSL</sequence>
<dbReference type="SUPFAM" id="SSF48208">
    <property type="entry name" value="Six-hairpin glycosidases"/>
    <property type="match status" value="1"/>
</dbReference>
<dbReference type="RefSeq" id="WP_272744122.1">
    <property type="nucleotide sequence ID" value="NZ_JAQQKV010000001.1"/>
</dbReference>
<keyword evidence="3" id="KW-1185">Reference proteome</keyword>
<protein>
    <recommendedName>
        <fullName evidence="4">Glycosyl hydrolase family 65, N-terminal domain</fullName>
    </recommendedName>
</protein>
<comment type="caution">
    <text evidence="2">The sequence shown here is derived from an EMBL/GenBank/DDBJ whole genome shotgun (WGS) entry which is preliminary data.</text>
</comment>
<feature type="chain" id="PRO_5046862367" description="Glycosyl hydrolase family 65, N-terminal domain" evidence="1">
    <location>
        <begin position="20"/>
        <end position="760"/>
    </location>
</feature>
<evidence type="ECO:0000256" key="1">
    <source>
        <dbReference type="SAM" id="SignalP"/>
    </source>
</evidence>
<feature type="signal peptide" evidence="1">
    <location>
        <begin position="1"/>
        <end position="19"/>
    </location>
</feature>
<organism evidence="2 3">
    <name type="scientific">Asticcacaulis machinosus</name>
    <dbReference type="NCBI Taxonomy" id="2984211"/>
    <lineage>
        <taxon>Bacteria</taxon>
        <taxon>Pseudomonadati</taxon>
        <taxon>Pseudomonadota</taxon>
        <taxon>Alphaproteobacteria</taxon>
        <taxon>Caulobacterales</taxon>
        <taxon>Caulobacteraceae</taxon>
        <taxon>Asticcacaulis</taxon>
    </lineage>
</organism>
<dbReference type="InterPro" id="IPR012341">
    <property type="entry name" value="6hp_glycosidase-like_sf"/>
</dbReference>
<dbReference type="Proteomes" id="UP001218579">
    <property type="component" value="Unassembled WGS sequence"/>
</dbReference>
<evidence type="ECO:0008006" key="4">
    <source>
        <dbReference type="Google" id="ProtNLM"/>
    </source>
</evidence>
<dbReference type="Gene3D" id="1.50.10.10">
    <property type="match status" value="1"/>
</dbReference>
<dbReference type="EMBL" id="JAQQKV010000001">
    <property type="protein sequence ID" value="MDC7675802.1"/>
    <property type="molecule type" value="Genomic_DNA"/>
</dbReference>
<keyword evidence="1" id="KW-0732">Signal</keyword>
<name>A0ABT5HHT4_9CAUL</name>
<evidence type="ECO:0000313" key="2">
    <source>
        <dbReference type="EMBL" id="MDC7675802.1"/>
    </source>
</evidence>
<evidence type="ECO:0000313" key="3">
    <source>
        <dbReference type="Proteomes" id="UP001218579"/>
    </source>
</evidence>
<dbReference type="InterPro" id="IPR008928">
    <property type="entry name" value="6-hairpin_glycosidase_sf"/>
</dbReference>
<dbReference type="InterPro" id="IPR006311">
    <property type="entry name" value="TAT_signal"/>
</dbReference>